<evidence type="ECO:0000313" key="3">
    <source>
        <dbReference type="Proteomes" id="UP000298781"/>
    </source>
</evidence>
<dbReference type="AlphaFoldDB" id="A0A4D7B0X0"/>
<dbReference type="OrthoDB" id="8161897at2"/>
<organism evidence="2 3">
    <name type="scientific">Phreatobacter stygius</name>
    <dbReference type="NCBI Taxonomy" id="1940610"/>
    <lineage>
        <taxon>Bacteria</taxon>
        <taxon>Pseudomonadati</taxon>
        <taxon>Pseudomonadota</taxon>
        <taxon>Alphaproteobacteria</taxon>
        <taxon>Hyphomicrobiales</taxon>
        <taxon>Phreatobacteraceae</taxon>
        <taxon>Phreatobacter</taxon>
    </lineage>
</organism>
<evidence type="ECO:0000313" key="2">
    <source>
        <dbReference type="EMBL" id="QCI64633.1"/>
    </source>
</evidence>
<feature type="transmembrane region" description="Helical" evidence="1">
    <location>
        <begin position="7"/>
        <end position="30"/>
    </location>
</feature>
<evidence type="ECO:0008006" key="4">
    <source>
        <dbReference type="Google" id="ProtNLM"/>
    </source>
</evidence>
<protein>
    <recommendedName>
        <fullName evidence="4">DoxX family protein</fullName>
    </recommendedName>
</protein>
<name>A0A4D7B0X0_9HYPH</name>
<feature type="transmembrane region" description="Helical" evidence="1">
    <location>
        <begin position="98"/>
        <end position="115"/>
    </location>
</feature>
<keyword evidence="3" id="KW-1185">Reference proteome</keyword>
<dbReference type="Proteomes" id="UP000298781">
    <property type="component" value="Chromosome"/>
</dbReference>
<reference evidence="2 3" key="1">
    <citation type="submission" date="2019-04" db="EMBL/GenBank/DDBJ databases">
        <title>Phreatobacter aquaticus sp. nov.</title>
        <authorList>
            <person name="Choi A."/>
        </authorList>
    </citation>
    <scope>NUCLEOTIDE SEQUENCE [LARGE SCALE GENOMIC DNA]</scope>
    <source>
        <strain evidence="2 3">KCTC 52518</strain>
    </source>
</reference>
<feature type="transmembrane region" description="Helical" evidence="1">
    <location>
        <begin position="50"/>
        <end position="67"/>
    </location>
</feature>
<gene>
    <name evidence="2" type="ORF">E8M01_10590</name>
</gene>
<dbReference type="RefSeq" id="WP_136960085.1">
    <property type="nucleotide sequence ID" value="NZ_CP039690.1"/>
</dbReference>
<accession>A0A4D7B0X0</accession>
<keyword evidence="1" id="KW-1133">Transmembrane helix</keyword>
<keyword evidence="1" id="KW-0812">Transmembrane</keyword>
<evidence type="ECO:0000256" key="1">
    <source>
        <dbReference type="SAM" id="Phobius"/>
    </source>
</evidence>
<feature type="transmembrane region" description="Helical" evidence="1">
    <location>
        <begin position="74"/>
        <end position="92"/>
    </location>
</feature>
<dbReference type="KEGG" id="pstg:E8M01_10590"/>
<proteinExistence type="predicted"/>
<keyword evidence="1" id="KW-0472">Membrane</keyword>
<dbReference type="EMBL" id="CP039690">
    <property type="protein sequence ID" value="QCI64633.1"/>
    <property type="molecule type" value="Genomic_DNA"/>
</dbReference>
<sequence>MDIPRILLGLLFLVSGIDGLLLVFTGTNYINPPTSPAGLAFEHALKVSGFFWPLMKSINLIGAVMLLSNRAPALGVALLLPIITVIIGFHIALNPGGMPVAVVLAVVTGMLLIAYRDRYAALLR</sequence>